<accession>A0A6F9DWV2</accession>
<evidence type="ECO:0000256" key="9">
    <source>
        <dbReference type="SAM" id="MobiDB-lite"/>
    </source>
</evidence>
<feature type="zinc finger region" description="C3H1-type" evidence="8">
    <location>
        <begin position="228"/>
        <end position="262"/>
    </location>
</feature>
<dbReference type="Pfam" id="PF23035">
    <property type="entry name" value="zf-CCCH_UNK-like_4th"/>
    <property type="match status" value="1"/>
</dbReference>
<dbReference type="Pfam" id="PF00642">
    <property type="entry name" value="zf-CCCH"/>
    <property type="match status" value="1"/>
</dbReference>
<evidence type="ECO:0000259" key="10">
    <source>
        <dbReference type="PROSITE" id="PS50103"/>
    </source>
</evidence>
<feature type="compositionally biased region" description="Basic and acidic residues" evidence="9">
    <location>
        <begin position="483"/>
        <end position="497"/>
    </location>
</feature>
<feature type="domain" description="C3H1-type" evidence="10">
    <location>
        <begin position="104"/>
        <end position="134"/>
    </location>
</feature>
<dbReference type="SMART" id="SM00356">
    <property type="entry name" value="ZnF_C3H1"/>
    <property type="match status" value="4"/>
</dbReference>
<reference evidence="11" key="1">
    <citation type="submission" date="2020-04" db="EMBL/GenBank/DDBJ databases">
        <authorList>
            <person name="Neveu A P."/>
        </authorList>
    </citation>
    <scope>NUCLEOTIDE SEQUENCE</scope>
    <source>
        <tissue evidence="11">Whole embryo</tissue>
    </source>
</reference>
<dbReference type="AlphaFoldDB" id="A0A6F9DWV2"/>
<comment type="similarity">
    <text evidence="2">Belongs to the unkempt family.</text>
</comment>
<dbReference type="InterPro" id="IPR000571">
    <property type="entry name" value="Znf_CCCH"/>
</dbReference>
<feature type="zinc finger region" description="C3H1-type" evidence="8">
    <location>
        <begin position="270"/>
        <end position="298"/>
    </location>
</feature>
<organism evidence="11">
    <name type="scientific">Phallusia mammillata</name>
    <dbReference type="NCBI Taxonomy" id="59560"/>
    <lineage>
        <taxon>Eukaryota</taxon>
        <taxon>Metazoa</taxon>
        <taxon>Chordata</taxon>
        <taxon>Tunicata</taxon>
        <taxon>Ascidiacea</taxon>
        <taxon>Phlebobranchia</taxon>
        <taxon>Ascidiidae</taxon>
        <taxon>Phallusia</taxon>
    </lineage>
</organism>
<keyword evidence="6 8" id="KW-0863">Zinc-finger</keyword>
<dbReference type="EMBL" id="LR791656">
    <property type="protein sequence ID" value="CAB3267518.1"/>
    <property type="molecule type" value="mRNA"/>
</dbReference>
<dbReference type="InterPro" id="IPR057295">
    <property type="entry name" value="UNK_Znf_4"/>
</dbReference>
<dbReference type="InterPro" id="IPR057296">
    <property type="entry name" value="UNK_Znf_5"/>
</dbReference>
<gene>
    <name evidence="11" type="primary">Unk</name>
</gene>
<evidence type="ECO:0000256" key="4">
    <source>
        <dbReference type="ARBA" id="ARBA00022723"/>
    </source>
</evidence>
<dbReference type="PANTHER" id="PTHR14493">
    <property type="entry name" value="UNKEMPT FAMILY MEMBER"/>
    <property type="match status" value="1"/>
</dbReference>
<feature type="zinc finger region" description="C3H1-type" evidence="8">
    <location>
        <begin position="64"/>
        <end position="93"/>
    </location>
</feature>
<feature type="compositionally biased region" description="Polar residues" evidence="9">
    <location>
        <begin position="395"/>
        <end position="407"/>
    </location>
</feature>
<dbReference type="Pfam" id="PF25427">
    <property type="entry name" value="zf-CCCH_UNK"/>
    <property type="match status" value="1"/>
</dbReference>
<comment type="subcellular location">
    <subcellularLocation>
        <location evidence="1">Cytoplasm</location>
    </subcellularLocation>
</comment>
<feature type="domain" description="C3H1-type" evidence="10">
    <location>
        <begin position="228"/>
        <end position="262"/>
    </location>
</feature>
<feature type="region of interest" description="Disordered" evidence="9">
    <location>
        <begin position="456"/>
        <end position="497"/>
    </location>
</feature>
<dbReference type="PROSITE" id="PS50103">
    <property type="entry name" value="ZF_C3H1"/>
    <property type="match status" value="4"/>
</dbReference>
<dbReference type="Pfam" id="PF23261">
    <property type="entry name" value="zf-CCCH_11"/>
    <property type="match status" value="1"/>
</dbReference>
<sequence length="709" mass="80593">MASTPPQTEKPFHYTYLKEFRVNQCPLFLQHKCTQHRPFTCFHWHFSNQRRRRPVRRRDGTFNYSADVYCSKYDETTGICPDGDDCTYIHRNTGDTERRYHLRYYKTGTCIHETDSRGNCVKNGPHCAFAHGANDLRPPVYDIREQQCNDQVQQNQSSPVAELPTMQESINLSEKIVNDDPKWQDANYVLANYKTELCKRPPRLCRQGYACPQYHNAKDRRRNPKKYKYRSSPCPIVKQGDDWKDPSCCEKGDSCQFCHTRTEQQFHPEIYKSTKCHDMTQTGYCPRGPFCAFAHVEQEIRIIEDPSGPIPNQITMESSVGSLTDPREQRSAYSSLMGAYESVSMHDTPSGNHMWSEFARNFGGDNSEYSRSMPNQSMLTEYNMSRSFPKCPSPISKQRTTSLSNGKGDNYSKAPGSERISGESPFLNSYSTTSAWPIPSDGQSQGVLSRKRNSLNSDAVPFYPPDETVDSVVGNALDDLDLDDNKRDKNGKTEPKMNTEGIWAQQQFPMSDPVSIPQDALRANMQRNPMSSISPTSLSNALGAEAPHPSLASSVPFPVGQFPISVGTPGSLPGSIMSTSLGNMMTGGGDFERMQQKCKQWEDSWNQAKIACDAWKREATEANERARLSEDRRNMAMERCRFLEQQLNTVMERKEGGPQVCPLLHQTYGREELSKFSLAQLQELQEKYKIDLDFVGKLIWDLFVQSQGN</sequence>
<keyword evidence="7 8" id="KW-0862">Zinc</keyword>
<dbReference type="InterPro" id="IPR036855">
    <property type="entry name" value="Znf_CCCH_sf"/>
</dbReference>
<feature type="region of interest" description="Disordered" evidence="9">
    <location>
        <begin position="385"/>
        <end position="426"/>
    </location>
</feature>
<dbReference type="InterPro" id="IPR040594">
    <property type="entry name" value="UNK_Znf_1"/>
</dbReference>
<dbReference type="Gene3D" id="3.30.1370.210">
    <property type="match status" value="1"/>
</dbReference>
<evidence type="ECO:0000256" key="5">
    <source>
        <dbReference type="ARBA" id="ARBA00022737"/>
    </source>
</evidence>
<feature type="zinc finger region" description="C3H1-type" evidence="8">
    <location>
        <begin position="104"/>
        <end position="134"/>
    </location>
</feature>
<dbReference type="GO" id="GO:0008270">
    <property type="term" value="F:zinc ion binding"/>
    <property type="evidence" value="ECO:0007669"/>
    <property type="project" value="UniProtKB-KW"/>
</dbReference>
<dbReference type="Pfam" id="PF18384">
    <property type="entry name" value="zf_CCCH_5"/>
    <property type="match status" value="1"/>
</dbReference>
<proteinExistence type="evidence at transcript level"/>
<dbReference type="Gene3D" id="4.10.1000.10">
    <property type="entry name" value="Zinc finger, CCCH-type"/>
    <property type="match status" value="1"/>
</dbReference>
<keyword evidence="3" id="KW-0963">Cytoplasm</keyword>
<name>A0A6F9DWV2_9ASCI</name>
<evidence type="ECO:0000256" key="6">
    <source>
        <dbReference type="ARBA" id="ARBA00022771"/>
    </source>
</evidence>
<evidence type="ECO:0000256" key="7">
    <source>
        <dbReference type="ARBA" id="ARBA00022833"/>
    </source>
</evidence>
<protein>
    <submittedName>
        <fullName evidence="11">ZF(C3H)-17 zinc finger protein</fullName>
    </submittedName>
</protein>
<dbReference type="PANTHER" id="PTHR14493:SF50">
    <property type="entry name" value="RING FINGER PROTEIN UNKEMPT"/>
    <property type="match status" value="1"/>
</dbReference>
<feature type="domain" description="C3H1-type" evidence="10">
    <location>
        <begin position="270"/>
        <end position="298"/>
    </location>
</feature>
<dbReference type="InterPro" id="IPR045234">
    <property type="entry name" value="Unkempt-like"/>
</dbReference>
<dbReference type="GO" id="GO:0005737">
    <property type="term" value="C:cytoplasm"/>
    <property type="evidence" value="ECO:0007669"/>
    <property type="project" value="UniProtKB-SubCell"/>
</dbReference>
<keyword evidence="5" id="KW-0677">Repeat</keyword>
<feature type="domain" description="C3H1-type" evidence="10">
    <location>
        <begin position="64"/>
        <end position="93"/>
    </location>
</feature>
<evidence type="ECO:0000256" key="1">
    <source>
        <dbReference type="ARBA" id="ARBA00004496"/>
    </source>
</evidence>
<keyword evidence="4 8" id="KW-0479">Metal-binding</keyword>
<dbReference type="SUPFAM" id="SSF90229">
    <property type="entry name" value="CCCH zinc finger"/>
    <property type="match status" value="1"/>
</dbReference>
<evidence type="ECO:0000256" key="8">
    <source>
        <dbReference type="PROSITE-ProRule" id="PRU00723"/>
    </source>
</evidence>
<evidence type="ECO:0000256" key="2">
    <source>
        <dbReference type="ARBA" id="ARBA00008808"/>
    </source>
</evidence>
<evidence type="ECO:0000313" key="11">
    <source>
        <dbReference type="EMBL" id="CAB3267518.1"/>
    </source>
</evidence>
<evidence type="ECO:0000256" key="3">
    <source>
        <dbReference type="ARBA" id="ARBA00022490"/>
    </source>
</evidence>